<dbReference type="SUPFAM" id="SSF56235">
    <property type="entry name" value="N-terminal nucleophile aminohydrolases (Ntn hydrolases)"/>
    <property type="match status" value="1"/>
</dbReference>
<protein>
    <recommendedName>
        <fullName evidence="3">asparagine synthase (glutamine-hydrolyzing)</fullName>
        <ecNumber evidence="3">6.3.5.4</ecNumber>
    </recommendedName>
</protein>
<dbReference type="Gene3D" id="3.60.20.10">
    <property type="entry name" value="Glutamine Phosphoribosylpyrophosphate, subunit 1, domain 1"/>
    <property type="match status" value="1"/>
</dbReference>
<dbReference type="InterPro" id="IPR033738">
    <property type="entry name" value="AsnB_N"/>
</dbReference>
<evidence type="ECO:0000256" key="7">
    <source>
        <dbReference type="ARBA" id="ARBA00048741"/>
    </source>
</evidence>
<dbReference type="PIRSF" id="PIRSF001589">
    <property type="entry name" value="Asn_synthetase_glu-h"/>
    <property type="match status" value="1"/>
</dbReference>
<keyword evidence="5" id="KW-0067">ATP-binding</keyword>
<sequence length="647" mass="71611">MSGVAGILLRQGHASAVRGHAPAVAAADIQQMLARMRHRGPDGSSWWLDPGIALGHAWLNTTDEAGPGPLTMAGGKLAVTADCRLDNRDELLARLGIRDQSVADATLLMRAYLRWGEACPTHLQGDFAFAIWDAERQLLFCARDHFGVKPFYYHAADRRFAFASEIGPILGVEGVGTRVSEHQISGFLAGLPDDPQSTAYSDIFSLPARHSLTVTDQQVVLRRYWQIEPSPRPMRSDAPEEFAHLFSQSVRNRTRGTSAVGAMLSGGLDSSSIACVAGLQNAAERKPRLPTFSLIFEKGSSMDERPFIDAVLDQQKVDGTLIPVGNYAPFAEFERVLEEQEGTFLAPGLTLTRGIYRTAGAKGIKVLLDGHGGDEVVSQGHGHLHELANAGRWMDLWREIRSASDTYGDSTLGLYFQFLTLYGPAWRIAKLRHMANRVLNRIRKPAQAPRGRSWRDLINPDLARRTELVDRFHRAGTMPPGVQASDALSHRWILSNGYVPHAFEVLDKAAANFGVEPRYPFWDKPLVEFCLALPGEEKLSHGFGRYVLRCAMEGVLPAAVQWRRDKIDFTANLVNGMLRNHRDLLEQLLISDASRIAPYVNLPQVSAAYARLLRQPDQPAPLDVQYVWRSASLSLWLRQVQHSGSAA</sequence>
<dbReference type="CDD" id="cd00712">
    <property type="entry name" value="AsnB"/>
    <property type="match status" value="1"/>
</dbReference>
<feature type="domain" description="Glutamine amidotransferase type-2" evidence="8">
    <location>
        <begin position="2"/>
        <end position="217"/>
    </location>
</feature>
<evidence type="ECO:0000256" key="2">
    <source>
        <dbReference type="ARBA" id="ARBA00005752"/>
    </source>
</evidence>
<dbReference type="InterPro" id="IPR017932">
    <property type="entry name" value="GATase_2_dom"/>
</dbReference>
<dbReference type="PROSITE" id="PS51278">
    <property type="entry name" value="GATASE_TYPE_2"/>
    <property type="match status" value="1"/>
</dbReference>
<keyword evidence="6" id="KW-0315">Glutamine amidotransferase</keyword>
<dbReference type="Pfam" id="PF00733">
    <property type="entry name" value="Asn_synthase"/>
    <property type="match status" value="1"/>
</dbReference>
<dbReference type="SUPFAM" id="SSF52402">
    <property type="entry name" value="Adenine nucleotide alpha hydrolases-like"/>
    <property type="match status" value="1"/>
</dbReference>
<dbReference type="PANTHER" id="PTHR43284">
    <property type="entry name" value="ASPARAGINE SYNTHETASE (GLUTAMINE-HYDROLYZING)"/>
    <property type="match status" value="1"/>
</dbReference>
<evidence type="ECO:0000259" key="8">
    <source>
        <dbReference type="PROSITE" id="PS51278"/>
    </source>
</evidence>
<dbReference type="NCBIfam" id="NF033535">
    <property type="entry name" value="lass_lactam_cya"/>
    <property type="match status" value="1"/>
</dbReference>
<comment type="catalytic activity">
    <reaction evidence="7">
        <text>L-aspartate + L-glutamine + ATP + H2O = L-asparagine + L-glutamate + AMP + diphosphate + H(+)</text>
        <dbReference type="Rhea" id="RHEA:12228"/>
        <dbReference type="ChEBI" id="CHEBI:15377"/>
        <dbReference type="ChEBI" id="CHEBI:15378"/>
        <dbReference type="ChEBI" id="CHEBI:29985"/>
        <dbReference type="ChEBI" id="CHEBI:29991"/>
        <dbReference type="ChEBI" id="CHEBI:30616"/>
        <dbReference type="ChEBI" id="CHEBI:33019"/>
        <dbReference type="ChEBI" id="CHEBI:58048"/>
        <dbReference type="ChEBI" id="CHEBI:58359"/>
        <dbReference type="ChEBI" id="CHEBI:456215"/>
        <dbReference type="EC" id="6.3.5.4"/>
    </reaction>
</comment>
<dbReference type="PANTHER" id="PTHR43284:SF1">
    <property type="entry name" value="ASPARAGINE SYNTHETASE"/>
    <property type="match status" value="1"/>
</dbReference>
<accession>A0ABW4UHR8</accession>
<dbReference type="CDD" id="cd01991">
    <property type="entry name" value="Asn_synthase_B_C"/>
    <property type="match status" value="1"/>
</dbReference>
<dbReference type="InterPro" id="IPR051786">
    <property type="entry name" value="ASN_synthetase/amidase"/>
</dbReference>
<keyword evidence="10" id="KW-1185">Reference proteome</keyword>
<dbReference type="Gene3D" id="3.40.50.620">
    <property type="entry name" value="HUPs"/>
    <property type="match status" value="2"/>
</dbReference>
<dbReference type="Pfam" id="PF13537">
    <property type="entry name" value="GATase_7"/>
    <property type="match status" value="1"/>
</dbReference>
<evidence type="ECO:0000313" key="10">
    <source>
        <dbReference type="Proteomes" id="UP001597405"/>
    </source>
</evidence>
<gene>
    <name evidence="9" type="ORF">ACFSOZ_21930</name>
</gene>
<evidence type="ECO:0000256" key="6">
    <source>
        <dbReference type="ARBA" id="ARBA00022962"/>
    </source>
</evidence>
<comment type="caution">
    <text evidence="9">The sequence shown here is derived from an EMBL/GenBank/DDBJ whole genome shotgun (WGS) entry which is preliminary data.</text>
</comment>
<keyword evidence="4" id="KW-0547">Nucleotide-binding</keyword>
<dbReference type="InterPro" id="IPR029055">
    <property type="entry name" value="Ntn_hydrolases_N"/>
</dbReference>
<organism evidence="9 10">
    <name type="scientific">Mesorhizobium newzealandense</name>
    <dbReference type="NCBI Taxonomy" id="1300302"/>
    <lineage>
        <taxon>Bacteria</taxon>
        <taxon>Pseudomonadati</taxon>
        <taxon>Pseudomonadota</taxon>
        <taxon>Alphaproteobacteria</taxon>
        <taxon>Hyphomicrobiales</taxon>
        <taxon>Phyllobacteriaceae</taxon>
        <taxon>Mesorhizobium</taxon>
    </lineage>
</organism>
<proteinExistence type="inferred from homology"/>
<dbReference type="EMBL" id="JBHUGZ010000014">
    <property type="protein sequence ID" value="MFD1985199.1"/>
    <property type="molecule type" value="Genomic_DNA"/>
</dbReference>
<evidence type="ECO:0000256" key="3">
    <source>
        <dbReference type="ARBA" id="ARBA00012737"/>
    </source>
</evidence>
<dbReference type="EC" id="6.3.5.4" evidence="3"/>
<reference evidence="10" key="1">
    <citation type="journal article" date="2019" name="Int. J. Syst. Evol. Microbiol.">
        <title>The Global Catalogue of Microorganisms (GCM) 10K type strain sequencing project: providing services to taxonomists for standard genome sequencing and annotation.</title>
        <authorList>
            <consortium name="The Broad Institute Genomics Platform"/>
            <consortium name="The Broad Institute Genome Sequencing Center for Infectious Disease"/>
            <person name="Wu L."/>
            <person name="Ma J."/>
        </authorList>
    </citation>
    <scope>NUCLEOTIDE SEQUENCE [LARGE SCALE GENOMIC DNA]</scope>
    <source>
        <strain evidence="10">CGMCC 1.16225</strain>
    </source>
</reference>
<name>A0ABW4UHR8_9HYPH</name>
<dbReference type="InterPro" id="IPR014729">
    <property type="entry name" value="Rossmann-like_a/b/a_fold"/>
</dbReference>
<comment type="similarity">
    <text evidence="2">Belongs to the asparagine synthetase family.</text>
</comment>
<evidence type="ECO:0000256" key="4">
    <source>
        <dbReference type="ARBA" id="ARBA00022741"/>
    </source>
</evidence>
<evidence type="ECO:0000256" key="5">
    <source>
        <dbReference type="ARBA" id="ARBA00022840"/>
    </source>
</evidence>
<dbReference type="Proteomes" id="UP001597405">
    <property type="component" value="Unassembled WGS sequence"/>
</dbReference>
<dbReference type="InterPro" id="IPR001962">
    <property type="entry name" value="Asn_synthase"/>
</dbReference>
<dbReference type="RefSeq" id="WP_379101434.1">
    <property type="nucleotide sequence ID" value="NZ_JBHUGZ010000014.1"/>
</dbReference>
<evidence type="ECO:0000256" key="1">
    <source>
        <dbReference type="ARBA" id="ARBA00005187"/>
    </source>
</evidence>
<evidence type="ECO:0000313" key="9">
    <source>
        <dbReference type="EMBL" id="MFD1985199.1"/>
    </source>
</evidence>
<comment type="pathway">
    <text evidence="1">Amino-acid biosynthesis; L-asparagine biosynthesis; L-asparagine from L-aspartate (L-Gln route): step 1/1.</text>
</comment>
<dbReference type="InterPro" id="IPR006426">
    <property type="entry name" value="Asn_synth_AEB"/>
</dbReference>